<evidence type="ECO:0000256" key="9">
    <source>
        <dbReference type="ARBA" id="ARBA00023228"/>
    </source>
</evidence>
<feature type="compositionally biased region" description="Basic residues" evidence="12">
    <location>
        <begin position="85"/>
        <end position="96"/>
    </location>
</feature>
<gene>
    <name evidence="13" type="primary">LAMTOR1</name>
    <name evidence="13" type="ORF">N1851_034443</name>
</gene>
<keyword evidence="10" id="KW-0449">Lipoprotein</keyword>
<feature type="region of interest" description="Disordered" evidence="12">
    <location>
        <begin position="143"/>
        <end position="170"/>
    </location>
</feature>
<dbReference type="PANTHER" id="PTHR13401">
    <property type="entry name" value="RAGULATOR COMPLEX PROTEIN LAMTOR1"/>
    <property type="match status" value="1"/>
</dbReference>
<proteinExistence type="inferred from homology"/>
<dbReference type="AlphaFoldDB" id="A0AA47LZK5"/>
<dbReference type="GO" id="GO:0043410">
    <property type="term" value="P:positive regulation of MAPK cascade"/>
    <property type="evidence" value="ECO:0007669"/>
    <property type="project" value="InterPro"/>
</dbReference>
<evidence type="ECO:0000256" key="2">
    <source>
        <dbReference type="ARBA" id="ARBA00004577"/>
    </source>
</evidence>
<evidence type="ECO:0000256" key="12">
    <source>
        <dbReference type="SAM" id="MobiDB-lite"/>
    </source>
</evidence>
<dbReference type="GO" id="GO:0042632">
    <property type="term" value="P:cholesterol homeostasis"/>
    <property type="evidence" value="ECO:0007669"/>
    <property type="project" value="InterPro"/>
</dbReference>
<dbReference type="Proteomes" id="UP001174136">
    <property type="component" value="Unassembled WGS sequence"/>
</dbReference>
<accession>A0AA47LZK5</accession>
<reference evidence="13" key="1">
    <citation type="journal article" date="2023" name="Front. Mar. Sci.">
        <title>A new Merluccius polli reference genome to investigate the effects of global change in West African waters.</title>
        <authorList>
            <person name="Mateo J.L."/>
            <person name="Blanco-Fernandez C."/>
            <person name="Garcia-Vazquez E."/>
            <person name="Machado-Schiaffino G."/>
        </authorList>
    </citation>
    <scope>NUCLEOTIDE SEQUENCE</scope>
    <source>
        <strain evidence="13">C29</strain>
        <tissue evidence="13">Fin</tissue>
    </source>
</reference>
<keyword evidence="6" id="KW-0967">Endosome</keyword>
<evidence type="ECO:0000256" key="8">
    <source>
        <dbReference type="ARBA" id="ARBA00023139"/>
    </source>
</evidence>
<dbReference type="GO" id="GO:0032008">
    <property type="term" value="P:positive regulation of TOR signaling"/>
    <property type="evidence" value="ECO:0007669"/>
    <property type="project" value="InterPro"/>
</dbReference>
<evidence type="ECO:0000256" key="7">
    <source>
        <dbReference type="ARBA" id="ARBA00023136"/>
    </source>
</evidence>
<keyword evidence="9" id="KW-0458">Lysosome</keyword>
<dbReference type="InterPro" id="IPR028209">
    <property type="entry name" value="LAMTOR1/MEH1"/>
</dbReference>
<dbReference type="GO" id="GO:0016197">
    <property type="term" value="P:endosomal transport"/>
    <property type="evidence" value="ECO:0007669"/>
    <property type="project" value="InterPro"/>
</dbReference>
<comment type="similarity">
    <text evidence="3">Belongs to the LAMTOR1 family.</text>
</comment>
<feature type="compositionally biased region" description="Low complexity" evidence="12">
    <location>
        <begin position="99"/>
        <end position="109"/>
    </location>
</feature>
<evidence type="ECO:0000256" key="11">
    <source>
        <dbReference type="ARBA" id="ARBA00032695"/>
    </source>
</evidence>
<organism evidence="13 14">
    <name type="scientific">Merluccius polli</name>
    <name type="common">Benguela hake</name>
    <name type="synonym">Merluccius cadenati</name>
    <dbReference type="NCBI Taxonomy" id="89951"/>
    <lineage>
        <taxon>Eukaryota</taxon>
        <taxon>Metazoa</taxon>
        <taxon>Chordata</taxon>
        <taxon>Craniata</taxon>
        <taxon>Vertebrata</taxon>
        <taxon>Euteleostomi</taxon>
        <taxon>Actinopterygii</taxon>
        <taxon>Neopterygii</taxon>
        <taxon>Teleostei</taxon>
        <taxon>Neoteleostei</taxon>
        <taxon>Acanthomorphata</taxon>
        <taxon>Zeiogadaria</taxon>
        <taxon>Gadariae</taxon>
        <taxon>Gadiformes</taxon>
        <taxon>Gadoidei</taxon>
        <taxon>Merlucciidae</taxon>
        <taxon>Merluccius</taxon>
    </lineage>
</organism>
<keyword evidence="14" id="KW-1185">Reference proteome</keyword>
<feature type="region of interest" description="Disordered" evidence="12">
    <location>
        <begin position="75"/>
        <end position="115"/>
    </location>
</feature>
<evidence type="ECO:0000256" key="3">
    <source>
        <dbReference type="ARBA" id="ARBA00010861"/>
    </source>
</evidence>
<dbReference type="GO" id="GO:0071230">
    <property type="term" value="P:cellular response to amino acid stimulus"/>
    <property type="evidence" value="ECO:0007669"/>
    <property type="project" value="InterPro"/>
</dbReference>
<sequence>MGLHTEERAEEEEELLLKPADGGATKRSEEAEEEDAAAWFANANDAADMRLSRDTTKLSCDSCSIAHHLHPVEVAAVDSSERSKKPGHTRVSRRRDRASPSASGVQAARGRGGGASSCFVTAAAAAAGAMGCCYSSDNDAAEERKPLIPHPNPDSKPPNGTDWSASNVPSARTDEQALLTSILTKTAQNIIDVSATDSQGMEQHEYMDKARQYSTKLAVLSNTLPQKKAHFLPSLTSQPHQVLASDLVPYSDVQQVSKIAAYAYSAISQIKVDAKEELVVQFAIP</sequence>
<feature type="compositionally biased region" description="Polar residues" evidence="12">
    <location>
        <begin position="161"/>
        <end position="170"/>
    </location>
</feature>
<evidence type="ECO:0000256" key="5">
    <source>
        <dbReference type="ARBA" id="ARBA00022707"/>
    </source>
</evidence>
<keyword evidence="5" id="KW-0519">Myristate</keyword>
<keyword evidence="8" id="KW-0564">Palmitate</keyword>
<dbReference type="GO" id="GO:0005085">
    <property type="term" value="F:guanyl-nucleotide exchange factor activity"/>
    <property type="evidence" value="ECO:0007669"/>
    <property type="project" value="TreeGrafter"/>
</dbReference>
<dbReference type="GO" id="GO:0045121">
    <property type="term" value="C:membrane raft"/>
    <property type="evidence" value="ECO:0007669"/>
    <property type="project" value="InterPro"/>
</dbReference>
<feature type="region of interest" description="Disordered" evidence="12">
    <location>
        <begin position="1"/>
        <end position="35"/>
    </location>
</feature>
<keyword evidence="7" id="KW-0472">Membrane</keyword>
<evidence type="ECO:0000256" key="4">
    <source>
        <dbReference type="ARBA" id="ARBA00016099"/>
    </source>
</evidence>
<protein>
    <recommendedName>
        <fullName evidence="4">Ragulator complex protein LAMTOR1</fullName>
    </recommendedName>
    <alternativeName>
        <fullName evidence="11">Late endosomal/lysosomal adaptor and MAPK and MTOR activator 1</fullName>
    </alternativeName>
</protein>
<evidence type="ECO:0000256" key="10">
    <source>
        <dbReference type="ARBA" id="ARBA00023288"/>
    </source>
</evidence>
<evidence type="ECO:0000256" key="1">
    <source>
        <dbReference type="ARBA" id="ARBA00004122"/>
    </source>
</evidence>
<dbReference type="GO" id="GO:0060090">
    <property type="term" value="F:molecular adaptor activity"/>
    <property type="evidence" value="ECO:0007669"/>
    <property type="project" value="TreeGrafter"/>
</dbReference>
<dbReference type="PANTHER" id="PTHR13401:SF2">
    <property type="entry name" value="RAGULATOR COMPLEX PROTEIN LAMTOR1"/>
    <property type="match status" value="1"/>
</dbReference>
<evidence type="ECO:0000256" key="6">
    <source>
        <dbReference type="ARBA" id="ARBA00022753"/>
    </source>
</evidence>
<comment type="subcellular location">
    <subcellularLocation>
        <location evidence="2">Late endosome membrane</location>
        <topology evidence="2">Lipid-anchor</topology>
        <orientation evidence="2">Cytoplasmic side</orientation>
    </subcellularLocation>
    <subcellularLocation>
        <location evidence="1">Lysosome membrane</location>
        <topology evidence="1">Lipid-anchor</topology>
        <orientation evidence="1">Cytoplasmic side</orientation>
    </subcellularLocation>
</comment>
<evidence type="ECO:0000313" key="14">
    <source>
        <dbReference type="Proteomes" id="UP001174136"/>
    </source>
</evidence>
<name>A0AA47LZK5_MERPO</name>
<dbReference type="Pfam" id="PF15454">
    <property type="entry name" value="LAMTOR"/>
    <property type="match status" value="1"/>
</dbReference>
<dbReference type="GO" id="GO:0001919">
    <property type="term" value="P:regulation of receptor recycling"/>
    <property type="evidence" value="ECO:0007669"/>
    <property type="project" value="InterPro"/>
</dbReference>
<dbReference type="EMBL" id="JAOPHQ010006601">
    <property type="protein sequence ID" value="KAK0130883.1"/>
    <property type="molecule type" value="Genomic_DNA"/>
</dbReference>
<dbReference type="SMART" id="SM01262">
    <property type="entry name" value="LAMTOR"/>
    <property type="match status" value="1"/>
</dbReference>
<dbReference type="GO" id="GO:0007040">
    <property type="term" value="P:lysosome organization"/>
    <property type="evidence" value="ECO:0007669"/>
    <property type="project" value="InterPro"/>
</dbReference>
<dbReference type="GO" id="GO:0005765">
    <property type="term" value="C:lysosomal membrane"/>
    <property type="evidence" value="ECO:0007669"/>
    <property type="project" value="UniProtKB-SubCell"/>
</dbReference>
<comment type="caution">
    <text evidence="13">The sequence shown here is derived from an EMBL/GenBank/DDBJ whole genome shotgun (WGS) entry which is preliminary data.</text>
</comment>
<evidence type="ECO:0000313" key="13">
    <source>
        <dbReference type="EMBL" id="KAK0130883.1"/>
    </source>
</evidence>
<dbReference type="GO" id="GO:0031902">
    <property type="term" value="C:late endosome membrane"/>
    <property type="evidence" value="ECO:0007669"/>
    <property type="project" value="UniProtKB-SubCell"/>
</dbReference>
<dbReference type="GO" id="GO:0071986">
    <property type="term" value="C:Ragulator complex"/>
    <property type="evidence" value="ECO:0007669"/>
    <property type="project" value="InterPro"/>
</dbReference>